<dbReference type="Proteomes" id="UP001338309">
    <property type="component" value="Unassembled WGS sequence"/>
</dbReference>
<feature type="transmembrane region" description="Helical" evidence="1">
    <location>
        <begin position="109"/>
        <end position="131"/>
    </location>
</feature>
<organism evidence="2 3">
    <name type="scientific">Algoriphagus confluentis</name>
    <dbReference type="NCBI Taxonomy" id="1697556"/>
    <lineage>
        <taxon>Bacteria</taxon>
        <taxon>Pseudomonadati</taxon>
        <taxon>Bacteroidota</taxon>
        <taxon>Cytophagia</taxon>
        <taxon>Cytophagales</taxon>
        <taxon>Cyclobacteriaceae</taxon>
        <taxon>Algoriphagus</taxon>
    </lineage>
</organism>
<evidence type="ECO:0000313" key="2">
    <source>
        <dbReference type="EMBL" id="GMQ31721.1"/>
    </source>
</evidence>
<keyword evidence="3" id="KW-1185">Reference proteome</keyword>
<dbReference type="EMBL" id="BTPD01000028">
    <property type="protein sequence ID" value="GMQ31721.1"/>
    <property type="molecule type" value="Genomic_DNA"/>
</dbReference>
<feature type="transmembrane region" description="Helical" evidence="1">
    <location>
        <begin position="162"/>
        <end position="183"/>
    </location>
</feature>
<keyword evidence="1" id="KW-1133">Transmembrane helix</keyword>
<keyword evidence="1" id="KW-0812">Transmembrane</keyword>
<comment type="caution">
    <text evidence="2">The sequence shown here is derived from an EMBL/GenBank/DDBJ whole genome shotgun (WGS) entry which is preliminary data.</text>
</comment>
<feature type="transmembrane region" description="Helical" evidence="1">
    <location>
        <begin position="77"/>
        <end position="97"/>
    </location>
</feature>
<accession>A0ABQ6PUT1</accession>
<keyword evidence="1" id="KW-0472">Membrane</keyword>
<feature type="transmembrane region" description="Helical" evidence="1">
    <location>
        <begin position="16"/>
        <end position="37"/>
    </location>
</feature>
<protein>
    <recommendedName>
        <fullName evidence="4">Yip1 domain-containing protein</fullName>
    </recommendedName>
</protein>
<sequence length="217" mass="25619">MGRFLLPIYEFTNQSFLRVFIIVAILNLISTLIYNHLVWTELVYLNEVGLKIPDDNFKKGSVSRFWISMTVDFISPLWLMVKVGLVCGLIYLVAYMLDLVVVPSELMKSILTSYLFVVFGDLIYSVILLFFDPPLVKNDILYYYPLSVLGFIDSNSEFLKFYFIWSRINFFQLLFIFSLYYLFRTQHKLSIKNSIFLTVSYILFYGLFLVFWLFVSV</sequence>
<name>A0ABQ6PUT1_9BACT</name>
<gene>
    <name evidence="2" type="ORF">Aconfl_43670</name>
</gene>
<evidence type="ECO:0000313" key="3">
    <source>
        <dbReference type="Proteomes" id="UP001338309"/>
    </source>
</evidence>
<evidence type="ECO:0000256" key="1">
    <source>
        <dbReference type="SAM" id="Phobius"/>
    </source>
</evidence>
<feature type="transmembrane region" description="Helical" evidence="1">
    <location>
        <begin position="195"/>
        <end position="215"/>
    </location>
</feature>
<reference evidence="2 3" key="1">
    <citation type="submission" date="2023-08" db="EMBL/GenBank/DDBJ databases">
        <title>Draft genome sequence of Algoriphagus confluentis.</title>
        <authorList>
            <person name="Takatani N."/>
            <person name="Hosokawa M."/>
            <person name="Sawabe T."/>
        </authorList>
    </citation>
    <scope>NUCLEOTIDE SEQUENCE [LARGE SCALE GENOMIC DNA]</scope>
    <source>
        <strain evidence="2 3">NBRC 111222</strain>
    </source>
</reference>
<proteinExistence type="predicted"/>
<evidence type="ECO:0008006" key="4">
    <source>
        <dbReference type="Google" id="ProtNLM"/>
    </source>
</evidence>